<feature type="signal peptide" evidence="2">
    <location>
        <begin position="1"/>
        <end position="20"/>
    </location>
</feature>
<dbReference type="AlphaFoldDB" id="A0A914CLJ9"/>
<sequence length="124" mass="14275">MLLQSMAICWEMFFVAIVYGLNEIYPNMPEFITKMEHIAWLCVHGDTPIIYVLLNASLRQKFFSLIKNYTKKTGNTMIHLATSVYPTQIHPHNRIYFLTDQTQNQSTNPNAPIPSTIPTQPTSQ</sequence>
<dbReference type="Pfam" id="PF10321">
    <property type="entry name" value="7TM_GPCR_Srt"/>
    <property type="match status" value="1"/>
</dbReference>
<feature type="region of interest" description="Disordered" evidence="1">
    <location>
        <begin position="104"/>
        <end position="124"/>
    </location>
</feature>
<evidence type="ECO:0000256" key="2">
    <source>
        <dbReference type="SAM" id="SignalP"/>
    </source>
</evidence>
<accession>A0A914CLJ9</accession>
<organism evidence="3 4">
    <name type="scientific">Acrobeloides nanus</name>
    <dbReference type="NCBI Taxonomy" id="290746"/>
    <lineage>
        <taxon>Eukaryota</taxon>
        <taxon>Metazoa</taxon>
        <taxon>Ecdysozoa</taxon>
        <taxon>Nematoda</taxon>
        <taxon>Chromadorea</taxon>
        <taxon>Rhabditida</taxon>
        <taxon>Tylenchina</taxon>
        <taxon>Cephalobomorpha</taxon>
        <taxon>Cephaloboidea</taxon>
        <taxon>Cephalobidae</taxon>
        <taxon>Acrobeloides</taxon>
    </lineage>
</organism>
<protein>
    <submittedName>
        <fullName evidence="4">Uncharacterized protein</fullName>
    </submittedName>
</protein>
<dbReference type="InterPro" id="IPR019425">
    <property type="entry name" value="7TM_GPCR_serpentine_rcpt_Srt"/>
</dbReference>
<evidence type="ECO:0000313" key="3">
    <source>
        <dbReference type="Proteomes" id="UP000887540"/>
    </source>
</evidence>
<dbReference type="WBParaSite" id="ACRNAN_scaffold12172.g7767.t1">
    <property type="protein sequence ID" value="ACRNAN_scaffold12172.g7767.t1"/>
    <property type="gene ID" value="ACRNAN_scaffold12172.g7767"/>
</dbReference>
<evidence type="ECO:0000313" key="4">
    <source>
        <dbReference type="WBParaSite" id="ACRNAN_scaffold12172.g7767.t1"/>
    </source>
</evidence>
<feature type="compositionally biased region" description="Low complexity" evidence="1">
    <location>
        <begin position="113"/>
        <end position="124"/>
    </location>
</feature>
<proteinExistence type="predicted"/>
<reference evidence="4" key="1">
    <citation type="submission" date="2022-11" db="UniProtKB">
        <authorList>
            <consortium name="WormBaseParasite"/>
        </authorList>
    </citation>
    <scope>IDENTIFICATION</scope>
</reference>
<feature type="chain" id="PRO_5037839749" evidence="2">
    <location>
        <begin position="21"/>
        <end position="124"/>
    </location>
</feature>
<dbReference type="Proteomes" id="UP000887540">
    <property type="component" value="Unplaced"/>
</dbReference>
<keyword evidence="3" id="KW-1185">Reference proteome</keyword>
<evidence type="ECO:0000256" key="1">
    <source>
        <dbReference type="SAM" id="MobiDB-lite"/>
    </source>
</evidence>
<keyword evidence="2" id="KW-0732">Signal</keyword>
<name>A0A914CLJ9_9BILA</name>